<evidence type="ECO:0000256" key="1">
    <source>
        <dbReference type="SAM" id="Phobius"/>
    </source>
</evidence>
<accession>A0A1A6A6W6</accession>
<keyword evidence="1" id="KW-0812">Transmembrane</keyword>
<gene>
    <name evidence="2" type="ORF">I303_03517</name>
</gene>
<keyword evidence="1" id="KW-0472">Membrane</keyword>
<feature type="transmembrane region" description="Helical" evidence="1">
    <location>
        <begin position="155"/>
        <end position="173"/>
    </location>
</feature>
<evidence type="ECO:0008006" key="3">
    <source>
        <dbReference type="Google" id="ProtNLM"/>
    </source>
</evidence>
<keyword evidence="1" id="KW-1133">Transmembrane helix</keyword>
<proteinExistence type="predicted"/>
<evidence type="ECO:0000313" key="2">
    <source>
        <dbReference type="EMBL" id="OBR85804.1"/>
    </source>
</evidence>
<dbReference type="STRING" id="1296121.A0A1A6A6W6"/>
<dbReference type="VEuPathDB" id="FungiDB:I303_03517"/>
<reference evidence="2" key="1">
    <citation type="submission" date="2013-07" db="EMBL/GenBank/DDBJ databases">
        <title>The Genome Sequence of Cryptococcus dejecticola CBS10117.</title>
        <authorList>
            <consortium name="The Broad Institute Genome Sequencing Platform"/>
            <person name="Cuomo C."/>
            <person name="Litvintseva A."/>
            <person name="Chen Y."/>
            <person name="Heitman J."/>
            <person name="Sun S."/>
            <person name="Springer D."/>
            <person name="Dromer F."/>
            <person name="Young S.K."/>
            <person name="Zeng Q."/>
            <person name="Gargeya S."/>
            <person name="Fitzgerald M."/>
            <person name="Abouelleil A."/>
            <person name="Alvarado L."/>
            <person name="Berlin A.M."/>
            <person name="Chapman S.B."/>
            <person name="Dewar J."/>
            <person name="Goldberg J."/>
            <person name="Griggs A."/>
            <person name="Gujja S."/>
            <person name="Hansen M."/>
            <person name="Howarth C."/>
            <person name="Imamovic A."/>
            <person name="Larimer J."/>
            <person name="McCowan C."/>
            <person name="Murphy C."/>
            <person name="Pearson M."/>
            <person name="Priest M."/>
            <person name="Roberts A."/>
            <person name="Saif S."/>
            <person name="Shea T."/>
            <person name="Sykes S."/>
            <person name="Wortman J."/>
            <person name="Nusbaum C."/>
            <person name="Birren B."/>
        </authorList>
    </citation>
    <scope>NUCLEOTIDE SEQUENCE [LARGE SCALE GENOMIC DNA]</scope>
    <source>
        <strain evidence="2">CBS 10117</strain>
    </source>
</reference>
<dbReference type="OrthoDB" id="341353at2759"/>
<sequence length="372" mass="42419">MFIPLLCGVIYALFYLTYALVSPKFDSERKKAYILSVISSFTMTVLSIPFFISYLRYGLEKTFKDGQAGWMGEMGRFSTVFFGVYLFADLTIGYFKYRSQVGLLTGWIHHTVYIGLMFYVAHAKIAPIFLTGAIMELPTFDLGMSNLFPSLRNNIRFLSSFFIFRILYHVIYLVDVARPHSRSYMGGSWVPTIMLGLALMMHVSWFKGGLTGYIKRQSKSKSRSDAKIDLRSKQTSQVEIDTKQDLLIEAVSGYDENIKDGLLPSSPDDSPLVTPRTPSSGPFLHLSNIQIPNLNLNLNMNMPTLPSLTELTAALNKEKLVESGQGFKEAVKHRWDEQKEKFNTRGQLLYKRNKLDRRDSEEIVVVREVVME</sequence>
<feature type="transmembrane region" description="Helical" evidence="1">
    <location>
        <begin position="107"/>
        <end position="134"/>
    </location>
</feature>
<feature type="transmembrane region" description="Helical" evidence="1">
    <location>
        <begin position="35"/>
        <end position="57"/>
    </location>
</feature>
<name>A0A1A6A6W6_9TREE</name>
<feature type="transmembrane region" description="Helical" evidence="1">
    <location>
        <begin position="77"/>
        <end position="95"/>
    </location>
</feature>
<dbReference type="EMBL" id="KI894030">
    <property type="protein sequence ID" value="OBR85804.1"/>
    <property type="molecule type" value="Genomic_DNA"/>
</dbReference>
<organism evidence="2">
    <name type="scientific">Kwoniella dejecticola CBS 10117</name>
    <dbReference type="NCBI Taxonomy" id="1296121"/>
    <lineage>
        <taxon>Eukaryota</taxon>
        <taxon>Fungi</taxon>
        <taxon>Dikarya</taxon>
        <taxon>Basidiomycota</taxon>
        <taxon>Agaricomycotina</taxon>
        <taxon>Tremellomycetes</taxon>
        <taxon>Tremellales</taxon>
        <taxon>Cryptococcaceae</taxon>
        <taxon>Kwoniella</taxon>
    </lineage>
</organism>
<protein>
    <recommendedName>
        <fullName evidence="3">TLC domain-containing protein</fullName>
    </recommendedName>
</protein>
<feature type="transmembrane region" description="Helical" evidence="1">
    <location>
        <begin position="193"/>
        <end position="214"/>
    </location>
</feature>
<dbReference type="AlphaFoldDB" id="A0A1A6A6W6"/>